<evidence type="ECO:0000313" key="3">
    <source>
        <dbReference type="Proteomes" id="UP001341281"/>
    </source>
</evidence>
<organism evidence="2 3">
    <name type="scientific">Paspalum notatum var. saurae</name>
    <dbReference type="NCBI Taxonomy" id="547442"/>
    <lineage>
        <taxon>Eukaryota</taxon>
        <taxon>Viridiplantae</taxon>
        <taxon>Streptophyta</taxon>
        <taxon>Embryophyta</taxon>
        <taxon>Tracheophyta</taxon>
        <taxon>Spermatophyta</taxon>
        <taxon>Magnoliopsida</taxon>
        <taxon>Liliopsida</taxon>
        <taxon>Poales</taxon>
        <taxon>Poaceae</taxon>
        <taxon>PACMAD clade</taxon>
        <taxon>Panicoideae</taxon>
        <taxon>Andropogonodae</taxon>
        <taxon>Paspaleae</taxon>
        <taxon>Paspalinae</taxon>
        <taxon>Paspalum</taxon>
    </lineage>
</organism>
<gene>
    <name evidence="2" type="ORF">U9M48_010562</name>
</gene>
<reference evidence="2 3" key="1">
    <citation type="submission" date="2024-02" db="EMBL/GenBank/DDBJ databases">
        <title>High-quality chromosome-scale genome assembly of Pensacola bahiagrass (Paspalum notatum Flugge var. saurae).</title>
        <authorList>
            <person name="Vega J.M."/>
            <person name="Podio M."/>
            <person name="Orjuela J."/>
            <person name="Siena L.A."/>
            <person name="Pessino S.C."/>
            <person name="Combes M.C."/>
            <person name="Mariac C."/>
            <person name="Albertini E."/>
            <person name="Pupilli F."/>
            <person name="Ortiz J.P.A."/>
            <person name="Leblanc O."/>
        </authorList>
    </citation>
    <scope>NUCLEOTIDE SEQUENCE [LARGE SCALE GENOMIC DNA]</scope>
    <source>
        <strain evidence="2">R1</strain>
        <tissue evidence="2">Leaf</tissue>
    </source>
</reference>
<name>A0AAQ3STV6_PASNO</name>
<feature type="compositionally biased region" description="Basic residues" evidence="1">
    <location>
        <begin position="13"/>
        <end position="28"/>
    </location>
</feature>
<dbReference type="EMBL" id="CP144746">
    <property type="protein sequence ID" value="WVZ60556.1"/>
    <property type="molecule type" value="Genomic_DNA"/>
</dbReference>
<feature type="region of interest" description="Disordered" evidence="1">
    <location>
        <begin position="1"/>
        <end position="28"/>
    </location>
</feature>
<sequence>MIELQNTDESTRSSHRKKAKERQAQNKRARLLILSRGGLGGEPEAEGEERLVALVAVVHGQLVHGLEPRPRQLPREPVVAEQHVRDALPLRAGQPRGDERVHVVHVRVHHQRAPRHDEHHALDHPAHVLDHLRPRRRDRQVLVVARRLRVGGLAHRHHRVLVLVRALGQVVLVRPLRVLHRRVLVHRLLDGLQDRGAHAGEVVAALPLPRRGPAAALAAQVVRVAAGHEDLLLGLLRQRQQRLLPLGLAVLEQHQRLAHGLPRQRPVVLRAQLLGEPRVRERVLEEAHGELDPQDPAHGVVHALQLDLPLLHLLHQVGDELRVVVRDHHHVDAGVDRLLDRVVVVHVPRVVSRSTACQSRVGDEELVLVHLDPVPAGVGDHDGGDALDDGVVVGRHVDPHQVVEVEQRVVLVDALVRAAVAHEVLGAPGHLLGPAHERHALGVLRGDVALQARHYAGGHELHQPRVLAVALVAPAPPRVTAHLKLKKKSCIGIGIVIFGAQHIALSWITRGSMEYSTYRDAWCEGVGDAGGPGLVRRGLPDPLHQRGIPGGAEADVVGEDGGVVDVVVAVHGVDAVDDGDAEAGLERRLLHLGHHLLPDRRGRLLRRHAASAAQHAACNDRVTISIVGDSVGGNGSPTKYFSMTSSVALALSICDIWPIFSSSVIRLRRSSTRSLIGCFGSLYLT</sequence>
<evidence type="ECO:0000256" key="1">
    <source>
        <dbReference type="SAM" id="MobiDB-lite"/>
    </source>
</evidence>
<dbReference type="Proteomes" id="UP001341281">
    <property type="component" value="Chromosome 02"/>
</dbReference>
<dbReference type="AlphaFoldDB" id="A0AAQ3STV6"/>
<keyword evidence="3" id="KW-1185">Reference proteome</keyword>
<evidence type="ECO:0000313" key="2">
    <source>
        <dbReference type="EMBL" id="WVZ60556.1"/>
    </source>
</evidence>
<proteinExistence type="predicted"/>
<accession>A0AAQ3STV6</accession>
<protein>
    <submittedName>
        <fullName evidence="2">Uncharacterized protein</fullName>
    </submittedName>
</protein>